<name>A0A3Q0JGZ3_DIACI</name>
<evidence type="ECO:0000313" key="3">
    <source>
        <dbReference type="RefSeq" id="XP_026685985.1"/>
    </source>
</evidence>
<sequence>MQVSVTRREAEIRLDETEFNSKKMINKRKKLILAGKTEEEADEIIARIEEKNALRLEKRKYAATIEAKGKKRKNDGDEGRLSGGKKKVGDESLSEGKKMKKVGDEENHLSKKGKTMKKTGKNIKKVDDGGGGKKKVSVIVEPIKLGKKKKLKTKMGGTLTTPKVAGKNVKKSSESGSVSKDVKKRNEDLDEIRDLLGI</sequence>
<feature type="compositionally biased region" description="Basic and acidic residues" evidence="1">
    <location>
        <begin position="87"/>
        <end position="109"/>
    </location>
</feature>
<gene>
    <name evidence="3" type="primary">LOC113471220</name>
</gene>
<dbReference type="RefSeq" id="XP_026685985.1">
    <property type="nucleotide sequence ID" value="XM_026830184.1"/>
</dbReference>
<accession>A0A3Q0JGZ3</accession>
<organism evidence="2 3">
    <name type="scientific">Diaphorina citri</name>
    <name type="common">Asian citrus psyllid</name>
    <dbReference type="NCBI Taxonomy" id="121845"/>
    <lineage>
        <taxon>Eukaryota</taxon>
        <taxon>Metazoa</taxon>
        <taxon>Ecdysozoa</taxon>
        <taxon>Arthropoda</taxon>
        <taxon>Hexapoda</taxon>
        <taxon>Insecta</taxon>
        <taxon>Pterygota</taxon>
        <taxon>Neoptera</taxon>
        <taxon>Paraneoptera</taxon>
        <taxon>Hemiptera</taxon>
        <taxon>Sternorrhyncha</taxon>
        <taxon>Psylloidea</taxon>
        <taxon>Psyllidae</taxon>
        <taxon>Diaphorininae</taxon>
        <taxon>Diaphorina</taxon>
    </lineage>
</organism>
<reference evidence="3" key="1">
    <citation type="submission" date="2025-08" db="UniProtKB">
        <authorList>
            <consortium name="RefSeq"/>
        </authorList>
    </citation>
    <scope>IDENTIFICATION</scope>
</reference>
<dbReference type="KEGG" id="dci:113471220"/>
<protein>
    <submittedName>
        <fullName evidence="3">Uncharacterized protein LOC113471220</fullName>
    </submittedName>
</protein>
<feature type="compositionally biased region" description="Basic residues" evidence="1">
    <location>
        <begin position="110"/>
        <end position="123"/>
    </location>
</feature>
<keyword evidence="2" id="KW-1185">Reference proteome</keyword>
<evidence type="ECO:0000256" key="1">
    <source>
        <dbReference type="SAM" id="MobiDB-lite"/>
    </source>
</evidence>
<dbReference type="Proteomes" id="UP000079169">
    <property type="component" value="Unplaced"/>
</dbReference>
<feature type="compositionally biased region" description="Low complexity" evidence="1">
    <location>
        <begin position="154"/>
        <end position="163"/>
    </location>
</feature>
<dbReference type="GeneID" id="113471220"/>
<dbReference type="PaxDb" id="121845-A0A3Q0JGZ3"/>
<feature type="region of interest" description="Disordered" evidence="1">
    <location>
        <begin position="65"/>
        <end position="134"/>
    </location>
</feature>
<feature type="region of interest" description="Disordered" evidence="1">
    <location>
        <begin position="152"/>
        <end position="186"/>
    </location>
</feature>
<proteinExistence type="predicted"/>
<dbReference type="AlphaFoldDB" id="A0A3Q0JGZ3"/>
<evidence type="ECO:0000313" key="2">
    <source>
        <dbReference type="Proteomes" id="UP000079169"/>
    </source>
</evidence>